<name>A0A6L6Q0K1_9BURK</name>
<evidence type="ECO:0000313" key="1">
    <source>
        <dbReference type="EMBL" id="MTW02562.1"/>
    </source>
</evidence>
<gene>
    <name evidence="1" type="ORF">GM668_10765</name>
</gene>
<evidence type="ECO:0000313" key="2">
    <source>
        <dbReference type="Proteomes" id="UP000484015"/>
    </source>
</evidence>
<proteinExistence type="predicted"/>
<dbReference type="EMBL" id="WNLA01000005">
    <property type="protein sequence ID" value="MTW02562.1"/>
    <property type="molecule type" value="Genomic_DNA"/>
</dbReference>
<dbReference type="Proteomes" id="UP000484015">
    <property type="component" value="Unassembled WGS sequence"/>
</dbReference>
<sequence>MNAPVTFGQVFKAGDVKSTEYLGAKTAAGTTVPIQVDVKARHADGSLRHAIITVVLPTSLPAQTQAIYLVKGTAPGATAAATPQQLLNAGFTSSFSATIGGKVYTASADALLKSGKFTTWMSGPLATEWQVSAPLQTASGEVHPHLSARFAIRAYGTSKARVDVTVENAWAFEAKPQNFTYDAQVLIGGRASYTKAGMTHYHHARWRQVAWWGTAPALQVSHNPAYLIASKAVPNYDQTVKVQTTALTDLKTTLNKTLTQAMPTGLVSTYMPMTGGRIDIGILPGWAAMTVLSTSSVARDLTLSTGDLAGSWSIHYRDRRTDRPVTLADYPYMTIVGRSTDTYNPATKQYEAFPACAGAGLCDIPTTADTAHQPSLAYLPYVLTGDYYYLEELQFWANFDSFSENPNYRSFGKGLVQNDQVRGQAWSMRTLGQAAYITPDSDPQKAVLTNLVNNNLNWYETTYVNNSQANKLGVLINGYAFSYNNGTAIAPWQDDFFTSVAGHLSELGFTKAQALLAWKAQFAVSRMVGAGACWIDGAIYNVTLKNSSTDTAIYSTIADVYKASHTPEIAALTCNSTQMAAAFGVQVGEMTGVSSFNMGYPSNMQPALAFAAPLTTDGAKAWKLFMSRTVKPDYSTAPQFAIVPR</sequence>
<comment type="caution">
    <text evidence="1">The sequence shown here is derived from an EMBL/GenBank/DDBJ whole genome shotgun (WGS) entry which is preliminary data.</text>
</comment>
<dbReference type="AlphaFoldDB" id="A0A6L6Q0K1"/>
<organism evidence="1 2">
    <name type="scientific">Pseudoduganella ginsengisoli</name>
    <dbReference type="NCBI Taxonomy" id="1462440"/>
    <lineage>
        <taxon>Bacteria</taxon>
        <taxon>Pseudomonadati</taxon>
        <taxon>Pseudomonadota</taxon>
        <taxon>Betaproteobacteria</taxon>
        <taxon>Burkholderiales</taxon>
        <taxon>Oxalobacteraceae</taxon>
        <taxon>Telluria group</taxon>
        <taxon>Pseudoduganella</taxon>
    </lineage>
</organism>
<keyword evidence="2" id="KW-1185">Reference proteome</keyword>
<protein>
    <submittedName>
        <fullName evidence="1">Uncharacterized protein</fullName>
    </submittedName>
</protein>
<accession>A0A6L6Q0K1</accession>
<reference evidence="1 2" key="1">
    <citation type="submission" date="2019-11" db="EMBL/GenBank/DDBJ databases">
        <title>Type strains purchased from KCTC, JCM and DSMZ.</title>
        <authorList>
            <person name="Lu H."/>
        </authorList>
    </citation>
    <scope>NUCLEOTIDE SEQUENCE [LARGE SCALE GENOMIC DNA]</scope>
    <source>
        <strain evidence="1 2">KCTC 42409</strain>
    </source>
</reference>